<proteinExistence type="predicted"/>
<evidence type="ECO:0000313" key="3">
    <source>
        <dbReference type="Proteomes" id="UP001207654"/>
    </source>
</evidence>
<keyword evidence="3" id="KW-1185">Reference proteome</keyword>
<evidence type="ECO:0000313" key="2">
    <source>
        <dbReference type="EMBL" id="MCY1073142.1"/>
    </source>
</evidence>
<dbReference type="Gene3D" id="2.30.30.40">
    <property type="entry name" value="SH3 Domains"/>
    <property type="match status" value="1"/>
</dbReference>
<accession>A0ABT3ZUQ0</accession>
<dbReference type="Pfam" id="PF08239">
    <property type="entry name" value="SH3_3"/>
    <property type="match status" value="1"/>
</dbReference>
<feature type="domain" description="SH3b" evidence="1">
    <location>
        <begin position="29"/>
        <end position="80"/>
    </location>
</feature>
<dbReference type="RefSeq" id="WP_267532159.1">
    <property type="nucleotide sequence ID" value="NZ_JAPNKA010000001.1"/>
</dbReference>
<comment type="caution">
    <text evidence="2">The sequence shown here is derived from an EMBL/GenBank/DDBJ whole genome shotgun (WGS) entry which is preliminary data.</text>
</comment>
<dbReference type="Proteomes" id="UP001207654">
    <property type="component" value="Unassembled WGS sequence"/>
</dbReference>
<gene>
    <name evidence="2" type="ORF">OV287_01470</name>
</gene>
<reference evidence="2 3" key="1">
    <citation type="submission" date="2022-11" db="EMBL/GenBank/DDBJ databases">
        <title>Minimal conservation of predation-associated metabolite biosynthetic gene clusters underscores biosynthetic potential of Myxococcota including descriptions for ten novel species: Archangium lansinium sp. nov., Myxococcus landrumus sp. nov., Nannocystis bai.</title>
        <authorList>
            <person name="Ahearne A."/>
            <person name="Stevens C."/>
            <person name="Phillips K."/>
        </authorList>
    </citation>
    <scope>NUCLEOTIDE SEQUENCE [LARGE SCALE GENOMIC DNA]</scope>
    <source>
        <strain evidence="2 3">MIWBW</strain>
    </source>
</reference>
<organism evidence="2 3">
    <name type="scientific">Archangium lansingense</name>
    <dbReference type="NCBI Taxonomy" id="2995310"/>
    <lineage>
        <taxon>Bacteria</taxon>
        <taxon>Pseudomonadati</taxon>
        <taxon>Myxococcota</taxon>
        <taxon>Myxococcia</taxon>
        <taxon>Myxococcales</taxon>
        <taxon>Cystobacterineae</taxon>
        <taxon>Archangiaceae</taxon>
        <taxon>Archangium</taxon>
    </lineage>
</organism>
<sequence length="381" mass="42668">MQTLLISLLLVAAASDAAAEQQRVYILGSSVNLRKAPSQEGELLEKLRIGTECHVTEKLQGEWLKVRCGDQEGYAAASLLGTEKPSVEKLRAEARNPKLKLEKRQESALRAATLSPEDVELQKELGRLFFERNLELAARIKNPTVKRTFTCSCGFQSIAVCFKECSAGSLKDVTVRVETRQNLFVVALGQAENVVVYRGKYKVDKKTEVLTGTVLDRSSAASTPVLDKALFQGVEMFRPEREDLPFGQYILDEASQALLDGLPREWGLLKRAEDGFLEFQWNDCGDRPFLLKFVPDMHGRWRLLLEEPGHDVPRRYWISAVVRRDNGLELTLEGLDGSTTRQLFKLPVGDEDDVAWLGETAYGSNFGWHPQHHVPCLQGGP</sequence>
<dbReference type="InterPro" id="IPR003646">
    <property type="entry name" value="SH3-like_bac-type"/>
</dbReference>
<name>A0ABT3ZUQ0_9BACT</name>
<protein>
    <submittedName>
        <fullName evidence="2">SH3 domain-containing protein</fullName>
    </submittedName>
</protein>
<dbReference type="EMBL" id="JAPNKA010000001">
    <property type="protein sequence ID" value="MCY1073142.1"/>
    <property type="molecule type" value="Genomic_DNA"/>
</dbReference>
<evidence type="ECO:0000259" key="1">
    <source>
        <dbReference type="Pfam" id="PF08239"/>
    </source>
</evidence>